<keyword evidence="16" id="KW-1185">Reference proteome</keyword>
<comment type="catalytic activity">
    <reaction evidence="12">
        <text>2 a 1,2-diacyl-sn-glycero-3-phospho-(1'-sn-glycerol) = a cardiolipin + glycerol</text>
        <dbReference type="Rhea" id="RHEA:31451"/>
        <dbReference type="ChEBI" id="CHEBI:17754"/>
        <dbReference type="ChEBI" id="CHEBI:62237"/>
        <dbReference type="ChEBI" id="CHEBI:64716"/>
    </reaction>
</comment>
<evidence type="ECO:0000256" key="9">
    <source>
        <dbReference type="ARBA" id="ARBA00023136"/>
    </source>
</evidence>
<dbReference type="CDD" id="cd09112">
    <property type="entry name" value="PLDc_CLS_2"/>
    <property type="match status" value="1"/>
</dbReference>
<evidence type="ECO:0000256" key="10">
    <source>
        <dbReference type="ARBA" id="ARBA00023209"/>
    </source>
</evidence>
<evidence type="ECO:0000256" key="4">
    <source>
        <dbReference type="ARBA" id="ARBA00022679"/>
    </source>
</evidence>
<feature type="active site" evidence="12">
    <location>
        <position position="230"/>
    </location>
</feature>
<organism evidence="15 16">
    <name type="scientific">Tepidibacter hydrothermalis</name>
    <dbReference type="NCBI Taxonomy" id="3036126"/>
    <lineage>
        <taxon>Bacteria</taxon>
        <taxon>Bacillati</taxon>
        <taxon>Bacillota</taxon>
        <taxon>Clostridia</taxon>
        <taxon>Peptostreptococcales</taxon>
        <taxon>Peptostreptococcaceae</taxon>
        <taxon>Tepidibacter</taxon>
    </lineage>
</organism>
<evidence type="ECO:0000256" key="8">
    <source>
        <dbReference type="ARBA" id="ARBA00023098"/>
    </source>
</evidence>
<keyword evidence="10 12" id="KW-0594">Phospholipid biosynthesis</keyword>
<feature type="domain" description="PLD phosphodiesterase" evidence="14">
    <location>
        <begin position="401"/>
        <end position="428"/>
    </location>
</feature>
<keyword evidence="5 12" id="KW-0812">Transmembrane</keyword>
<dbReference type="InterPro" id="IPR030874">
    <property type="entry name" value="Cardiolipin_synth_Firmi"/>
</dbReference>
<dbReference type="SMART" id="SM00155">
    <property type="entry name" value="PLDc"/>
    <property type="match status" value="2"/>
</dbReference>
<dbReference type="SUPFAM" id="SSF56024">
    <property type="entry name" value="Phospholipase D/nuclease"/>
    <property type="match status" value="2"/>
</dbReference>
<keyword evidence="3 12" id="KW-0444">Lipid biosynthesis</keyword>
<dbReference type="Proteomes" id="UP001222800">
    <property type="component" value="Chromosome"/>
</dbReference>
<keyword evidence="8 12" id="KW-0443">Lipid metabolism</keyword>
<dbReference type="EC" id="2.7.8.-" evidence="12 13"/>
<evidence type="ECO:0000313" key="15">
    <source>
        <dbReference type="EMBL" id="WFD12398.1"/>
    </source>
</evidence>
<feature type="domain" description="PLD phosphodiesterase" evidence="14">
    <location>
        <begin position="225"/>
        <end position="252"/>
    </location>
</feature>
<dbReference type="Gene3D" id="3.30.870.10">
    <property type="entry name" value="Endonuclease Chain A"/>
    <property type="match status" value="2"/>
</dbReference>
<name>A0ABY8EHH1_9FIRM</name>
<dbReference type="CDD" id="cd09110">
    <property type="entry name" value="PLDc_CLS_1"/>
    <property type="match status" value="1"/>
</dbReference>
<dbReference type="PROSITE" id="PS50035">
    <property type="entry name" value="PLD"/>
    <property type="match status" value="2"/>
</dbReference>
<feature type="active site" evidence="12">
    <location>
        <position position="232"/>
    </location>
</feature>
<keyword evidence="7 12" id="KW-1133">Transmembrane helix</keyword>
<dbReference type="PANTHER" id="PTHR21248">
    <property type="entry name" value="CARDIOLIPIN SYNTHASE"/>
    <property type="match status" value="1"/>
</dbReference>
<keyword evidence="6" id="KW-0677">Repeat</keyword>
<evidence type="ECO:0000256" key="11">
    <source>
        <dbReference type="ARBA" id="ARBA00023264"/>
    </source>
</evidence>
<feature type="transmembrane region" description="Helical" evidence="12">
    <location>
        <begin position="30"/>
        <end position="50"/>
    </location>
</feature>
<evidence type="ECO:0000259" key="14">
    <source>
        <dbReference type="PROSITE" id="PS50035"/>
    </source>
</evidence>
<dbReference type="HAMAP" id="MF_01916">
    <property type="entry name" value="Cardiolipin_synth_Cls"/>
    <property type="match status" value="1"/>
</dbReference>
<protein>
    <recommendedName>
        <fullName evidence="12 13">Cardiolipin synthase</fullName>
        <shortName evidence="12">CL synthase</shortName>
        <ecNumber evidence="12 13">2.7.8.-</ecNumber>
    </recommendedName>
</protein>
<evidence type="ECO:0000256" key="12">
    <source>
        <dbReference type="HAMAP-Rule" id="MF_01916"/>
    </source>
</evidence>
<keyword evidence="11 12" id="KW-1208">Phospholipid metabolism</keyword>
<evidence type="ECO:0000256" key="6">
    <source>
        <dbReference type="ARBA" id="ARBA00022737"/>
    </source>
</evidence>
<dbReference type="InterPro" id="IPR022924">
    <property type="entry name" value="Cardiolipin_synthase"/>
</dbReference>
<evidence type="ECO:0000256" key="13">
    <source>
        <dbReference type="NCBIfam" id="TIGR04265"/>
    </source>
</evidence>
<proteinExistence type="inferred from homology"/>
<evidence type="ECO:0000256" key="5">
    <source>
        <dbReference type="ARBA" id="ARBA00022692"/>
    </source>
</evidence>
<evidence type="ECO:0000256" key="2">
    <source>
        <dbReference type="ARBA" id="ARBA00022475"/>
    </source>
</evidence>
<feature type="active site" evidence="12">
    <location>
        <position position="237"/>
    </location>
</feature>
<feature type="active site" evidence="12">
    <location>
        <position position="413"/>
    </location>
</feature>
<keyword evidence="2 12" id="KW-1003">Cell membrane</keyword>
<comment type="caution">
    <text evidence="12">Lacks conserved residue(s) required for the propagation of feature annotation.</text>
</comment>
<comment type="function">
    <text evidence="12">Catalyzes the reversible phosphatidyl group transfer from one phosphatidylglycerol molecule to another to form cardiolipin (CL) (diphosphatidylglycerol) and glycerol.</text>
</comment>
<dbReference type="Pfam" id="PF13396">
    <property type="entry name" value="PLDc_N"/>
    <property type="match status" value="1"/>
</dbReference>
<dbReference type="InterPro" id="IPR027379">
    <property type="entry name" value="CLS_N"/>
</dbReference>
<feature type="active site" evidence="12">
    <location>
        <position position="406"/>
    </location>
</feature>
<evidence type="ECO:0000313" key="16">
    <source>
        <dbReference type="Proteomes" id="UP001222800"/>
    </source>
</evidence>
<gene>
    <name evidence="15" type="primary">cls</name>
    <name evidence="15" type="ORF">P4S50_16620</name>
</gene>
<accession>A0ABY8EHH1</accession>
<keyword evidence="4 12" id="KW-0808">Transferase</keyword>
<sequence length="488" mass="56930">MWALGILFTISAVLVSLVIFLENRDPSKTIAWLLLFVVFPIGGFIIYILCGQNVRRKKIFKTQKIFSDIKVSDLFNNIKEFDNLLFIEKQAIRDDIIFNDSSMDNSKRVMSLLLNTGRTPFTLNNNIKILTNGKEKFDEMIRDLRKAKHHIHMEYYIIKNSEIGNKIKKILIRKANEGVKVRILYDDVGCWRLWFDRKFFDEMREHNIEIYPFLKSKIPFLNKRLNYRNHRKIAIIDGKIGYTGGINIGDEYLGKNKKFGFWRDTHMKIKGESVYMLQLTFLLDWYFATKNRIFDGQYFPSISYKGDSIVQIAASGPDSDWEVIHQAYFSAISKAKKRIYIQTPYFIPDESVLMALKTAALSGVDVRIIFPQIADHKIVHLASSSYFKEILKTGGKVYLYKKGFMHSKILIIDDDICSVGSANMDLRSFMINFEVNGFIYDEKVTKRLEKDFMEDIKNSEEIKYEDYMNRSVVQKIKESAARLFSAVL</sequence>
<dbReference type="InterPro" id="IPR025202">
    <property type="entry name" value="PLD-like_dom"/>
</dbReference>
<keyword evidence="9 12" id="KW-0472">Membrane</keyword>
<dbReference type="PANTHER" id="PTHR21248:SF20">
    <property type="entry name" value="CARDIOLIPIN SYNTHASE YWIE-RELATED"/>
    <property type="match status" value="1"/>
</dbReference>
<reference evidence="15 16" key="1">
    <citation type="submission" date="2023-03" db="EMBL/GenBank/DDBJ databases">
        <title>Complete genome sequence of Tepidibacter sp. SWIR-1, isolated from a deep-sea hydrothermal vent.</title>
        <authorList>
            <person name="Li X."/>
        </authorList>
    </citation>
    <scope>NUCLEOTIDE SEQUENCE [LARGE SCALE GENOMIC DNA]</scope>
    <source>
        <strain evidence="15 16">SWIR-1</strain>
    </source>
</reference>
<evidence type="ECO:0000256" key="1">
    <source>
        <dbReference type="ARBA" id="ARBA00004651"/>
    </source>
</evidence>
<dbReference type="Pfam" id="PF13091">
    <property type="entry name" value="PLDc_2"/>
    <property type="match status" value="2"/>
</dbReference>
<evidence type="ECO:0000256" key="7">
    <source>
        <dbReference type="ARBA" id="ARBA00022989"/>
    </source>
</evidence>
<feature type="active site" evidence="12">
    <location>
        <position position="408"/>
    </location>
</feature>
<dbReference type="EMBL" id="CP120733">
    <property type="protein sequence ID" value="WFD12398.1"/>
    <property type="molecule type" value="Genomic_DNA"/>
</dbReference>
<dbReference type="NCBIfam" id="TIGR04265">
    <property type="entry name" value="bac_cardiolipin"/>
    <property type="match status" value="1"/>
</dbReference>
<comment type="similarity">
    <text evidence="12">Belongs to the phospholipase D family. Cardiolipin synthase subfamily.</text>
</comment>
<evidence type="ECO:0000256" key="3">
    <source>
        <dbReference type="ARBA" id="ARBA00022516"/>
    </source>
</evidence>
<comment type="subcellular location">
    <subcellularLocation>
        <location evidence="1 12">Cell membrane</location>
        <topology evidence="1 12">Multi-pass membrane protein</topology>
    </subcellularLocation>
</comment>
<dbReference type="InterPro" id="IPR001736">
    <property type="entry name" value="PLipase_D/transphosphatidylase"/>
</dbReference>